<dbReference type="Gene3D" id="1.10.10.60">
    <property type="entry name" value="Homeodomain-like"/>
    <property type="match status" value="1"/>
</dbReference>
<dbReference type="EMBL" id="OK999980">
    <property type="protein sequence ID" value="UGL61937.1"/>
    <property type="molecule type" value="Genomic_DNA"/>
</dbReference>
<protein>
    <submittedName>
        <fullName evidence="1">DNA binding protein</fullName>
    </submittedName>
</protein>
<proteinExistence type="predicted"/>
<keyword evidence="2" id="KW-1185">Reference proteome</keyword>
<dbReference type="Proteomes" id="UP000827897">
    <property type="component" value="Segment"/>
</dbReference>
<sequence>MSLPSKGPNSPFSAGGRTLLARTCVDCGKFADGESFPLLNAGTKNVARRRNCHDCQNAKKKRLRDAGVYAMPAPRPPEVLQTSAYRRWEKSDDAKVRELIAEGVPYEQIAVTLGRSLRAVYKRREVLGLARVRASHRVAQPWRIG</sequence>
<evidence type="ECO:0000313" key="1">
    <source>
        <dbReference type="EMBL" id="UGL61937.1"/>
    </source>
</evidence>
<name>A0AAE9C9N5_9CAUD</name>
<accession>A0AAE9C9N5</accession>
<gene>
    <name evidence="1" type="primary">54</name>
    <name evidence="1" type="ORF">SEA_EASTWEST_54</name>
</gene>
<organism evidence="1 2">
    <name type="scientific">Arthrobacter phage EastWest</name>
    <dbReference type="NCBI Taxonomy" id="2894292"/>
    <lineage>
        <taxon>Viruses</taxon>
        <taxon>Duplodnaviria</taxon>
        <taxon>Heunggongvirae</taxon>
        <taxon>Uroviricota</taxon>
        <taxon>Caudoviricetes</taxon>
        <taxon>Berryhillviridae</taxon>
        <taxon>Eastwestvirus</taxon>
        <taxon>Eastwestvirus eastwest</taxon>
    </lineage>
</organism>
<reference evidence="1" key="1">
    <citation type="submission" date="2021-10" db="EMBL/GenBank/DDBJ databases">
        <authorList>
            <person name="Valenzuela N."/>
            <person name="Pablo J."/>
            <person name="Strother B."/>
            <person name="Cravalho Y."/>
            <person name="Barto Z."/>
            <person name="Kane C."/>
            <person name="Chong R.A."/>
            <person name="Kawasaki K."/>
            <person name="Cruz S."/>
            <person name="Porter M.L."/>
            <person name="Pearce R."/>
            <person name="Hohenstein G."/>
            <person name="Li K."/>
            <person name="Kaniho J."/>
            <person name="Sadones M."/>
            <person name="Hamlin F."/>
            <person name="Daniels M."/>
            <person name="McKee K."/>
            <person name="Reed F."/>
            <person name="Donachie S."/>
            <person name="Bollivar D.W."/>
            <person name="Garlena R.A."/>
            <person name="Russell D.A."/>
            <person name="Jacobs-Sera D."/>
            <person name="Hatfull G.F."/>
        </authorList>
    </citation>
    <scope>NUCLEOTIDE SEQUENCE</scope>
</reference>
<evidence type="ECO:0000313" key="2">
    <source>
        <dbReference type="Proteomes" id="UP000827897"/>
    </source>
</evidence>